<feature type="transmembrane region" description="Helical" evidence="6">
    <location>
        <begin position="153"/>
        <end position="175"/>
    </location>
</feature>
<organism evidence="7 8">
    <name type="scientific">Pseudonocardia alaniniphila</name>
    <dbReference type="NCBI Taxonomy" id="75291"/>
    <lineage>
        <taxon>Bacteria</taxon>
        <taxon>Bacillati</taxon>
        <taxon>Actinomycetota</taxon>
        <taxon>Actinomycetes</taxon>
        <taxon>Pseudonocardiales</taxon>
        <taxon>Pseudonocardiaceae</taxon>
        <taxon>Pseudonocardia</taxon>
    </lineage>
</organism>
<dbReference type="CDD" id="cd07067">
    <property type="entry name" value="HP_PGM_like"/>
    <property type="match status" value="1"/>
</dbReference>
<evidence type="ECO:0000313" key="7">
    <source>
        <dbReference type="EMBL" id="MCH6165795.1"/>
    </source>
</evidence>
<dbReference type="EMBL" id="JAKXMK010000007">
    <property type="protein sequence ID" value="MCH6165795.1"/>
    <property type="molecule type" value="Genomic_DNA"/>
</dbReference>
<evidence type="ECO:0000256" key="2">
    <source>
        <dbReference type="ARBA" id="ARBA00022475"/>
    </source>
</evidence>
<dbReference type="Pfam" id="PF03706">
    <property type="entry name" value="LPG_synthase_TM"/>
    <property type="match status" value="1"/>
</dbReference>
<accession>A0ABS9TB79</accession>
<evidence type="ECO:0000256" key="4">
    <source>
        <dbReference type="ARBA" id="ARBA00022989"/>
    </source>
</evidence>
<evidence type="ECO:0000256" key="6">
    <source>
        <dbReference type="SAM" id="Phobius"/>
    </source>
</evidence>
<evidence type="ECO:0000256" key="3">
    <source>
        <dbReference type="ARBA" id="ARBA00022692"/>
    </source>
</evidence>
<keyword evidence="4 6" id="KW-1133">Transmembrane helix</keyword>
<dbReference type="Gene3D" id="3.40.50.1240">
    <property type="entry name" value="Phosphoglycerate mutase-like"/>
    <property type="match status" value="1"/>
</dbReference>
<dbReference type="InterPro" id="IPR013078">
    <property type="entry name" value="His_Pase_superF_clade-1"/>
</dbReference>
<comment type="subcellular location">
    <subcellularLocation>
        <location evidence="1">Cell membrane</location>
        <topology evidence="1">Multi-pass membrane protein</topology>
    </subcellularLocation>
</comment>
<keyword evidence="3 6" id="KW-0812">Transmembrane</keyword>
<feature type="transmembrane region" description="Helical" evidence="6">
    <location>
        <begin position="204"/>
        <end position="226"/>
    </location>
</feature>
<name>A0ABS9TB79_9PSEU</name>
<dbReference type="PANTHER" id="PTHR40277:SF1">
    <property type="entry name" value="BLL5419 PROTEIN"/>
    <property type="match status" value="1"/>
</dbReference>
<dbReference type="PROSITE" id="PS00175">
    <property type="entry name" value="PG_MUTASE"/>
    <property type="match status" value="1"/>
</dbReference>
<keyword evidence="8" id="KW-1185">Reference proteome</keyword>
<dbReference type="RefSeq" id="WP_241035825.1">
    <property type="nucleotide sequence ID" value="NZ_BAAAJF010000078.1"/>
</dbReference>
<evidence type="ECO:0000256" key="1">
    <source>
        <dbReference type="ARBA" id="ARBA00004651"/>
    </source>
</evidence>
<proteinExistence type="predicted"/>
<evidence type="ECO:0000256" key="5">
    <source>
        <dbReference type="ARBA" id="ARBA00023136"/>
    </source>
</evidence>
<dbReference type="Proteomes" id="UP001299970">
    <property type="component" value="Unassembled WGS sequence"/>
</dbReference>
<feature type="transmembrane region" description="Helical" evidence="6">
    <location>
        <begin position="283"/>
        <end position="301"/>
    </location>
</feature>
<sequence length="541" mass="55997">MHKLWGYLRVLVGVGILAALAARLGTASVLDGLRSIGPGAVLAALGIGLLTTVFSAWRWCLVVRGLGMRLPLATAVADCYRAVFLNSVLPAGVLGDVHRAVSHGRQSGDVGRGVRAVVLERSAGQVVLLVVGAGVLLAQPTLLAAVVEHMAPGFGLVAGLLAALAVVVVLGLCAARVPRIRAALRTVRADTRAGLLSRGTLPGVLLLSAAALLGYLVLFVVAARVAGSEATIGQLLPLLMVALLAMALPLNIGGWGPREAVSAVAFGAVGFTAAQGLTVAVVYGVLSLIACLPGVGVLLLRDPISRRLRQRAEVTPAAPAGDTCAEKDVQPTNVAGVLILVRHGQTEANARGLLLGRADPPLNESGYRQAQALAEALPRASRIVSSPLRRARDTAAVLAGTARGATDAGDVEVDARWIEMDYGDLDGRPATALDERSWWTWRQNPDFVPAGGESLADVCTRVHEACAELADDAASGDVVVVSHVSPIKAAVTWALGVGDEVGWRMFLGDAAICRIDTSGRVPLLLAFNDPCPLDKSVRAES</sequence>
<dbReference type="Pfam" id="PF00300">
    <property type="entry name" value="His_Phos_1"/>
    <property type="match status" value="1"/>
</dbReference>
<gene>
    <name evidence="7" type="ORF">MMF94_08885</name>
</gene>
<reference evidence="7 8" key="1">
    <citation type="submission" date="2022-03" db="EMBL/GenBank/DDBJ databases">
        <title>Pseudonocardia alaer sp. nov., a novel actinomycete isolated from reed forest soil.</title>
        <authorList>
            <person name="Wang L."/>
        </authorList>
    </citation>
    <scope>NUCLEOTIDE SEQUENCE [LARGE SCALE GENOMIC DNA]</scope>
    <source>
        <strain evidence="7 8">Y-16303</strain>
    </source>
</reference>
<feature type="transmembrane region" description="Helical" evidence="6">
    <location>
        <begin position="126"/>
        <end position="147"/>
    </location>
</feature>
<feature type="transmembrane region" description="Helical" evidence="6">
    <location>
        <begin position="232"/>
        <end position="253"/>
    </location>
</feature>
<evidence type="ECO:0000313" key="8">
    <source>
        <dbReference type="Proteomes" id="UP001299970"/>
    </source>
</evidence>
<dbReference type="SUPFAM" id="SSF53254">
    <property type="entry name" value="Phosphoglycerate mutase-like"/>
    <property type="match status" value="1"/>
</dbReference>
<protein>
    <submittedName>
        <fullName evidence="7">Histidine phosphatase family protein</fullName>
    </submittedName>
</protein>
<dbReference type="InterPro" id="IPR001345">
    <property type="entry name" value="PG/BPGM_mutase_AS"/>
</dbReference>
<comment type="caution">
    <text evidence="7">The sequence shown here is derived from an EMBL/GenBank/DDBJ whole genome shotgun (WGS) entry which is preliminary data.</text>
</comment>
<dbReference type="InterPro" id="IPR022791">
    <property type="entry name" value="L-PG_synthase/AglD"/>
</dbReference>
<keyword evidence="5 6" id="KW-0472">Membrane</keyword>
<keyword evidence="2" id="KW-1003">Cell membrane</keyword>
<dbReference type="PANTHER" id="PTHR40277">
    <property type="entry name" value="BLL5419 PROTEIN"/>
    <property type="match status" value="1"/>
</dbReference>
<dbReference type="SMART" id="SM00855">
    <property type="entry name" value="PGAM"/>
    <property type="match status" value="1"/>
</dbReference>
<feature type="transmembrane region" description="Helical" evidence="6">
    <location>
        <begin position="37"/>
        <end position="60"/>
    </location>
</feature>
<dbReference type="InterPro" id="IPR029033">
    <property type="entry name" value="His_PPase_superfam"/>
</dbReference>